<organism evidence="4 5">
    <name type="scientific">Exiguobacterium aurantiacum</name>
    <dbReference type="NCBI Taxonomy" id="33987"/>
    <lineage>
        <taxon>Bacteria</taxon>
        <taxon>Bacillati</taxon>
        <taxon>Bacillota</taxon>
        <taxon>Bacilli</taxon>
        <taxon>Bacillales</taxon>
        <taxon>Bacillales Family XII. Incertae Sedis</taxon>
        <taxon>Exiguobacterium</taxon>
    </lineage>
</organism>
<reference evidence="4 5" key="1">
    <citation type="submission" date="2018-06" db="EMBL/GenBank/DDBJ databases">
        <authorList>
            <consortium name="Pathogen Informatics"/>
            <person name="Doyle S."/>
        </authorList>
    </citation>
    <scope>NUCLEOTIDE SEQUENCE [LARGE SCALE GENOMIC DNA]</scope>
    <source>
        <strain evidence="4 5">NCTC13163</strain>
    </source>
</reference>
<accession>A0A377FQI4</accession>
<dbReference type="Pfam" id="PF00724">
    <property type="entry name" value="Oxidored_FMN"/>
    <property type="match status" value="1"/>
</dbReference>
<evidence type="ECO:0000256" key="2">
    <source>
        <dbReference type="ARBA" id="ARBA00023002"/>
    </source>
</evidence>
<dbReference type="GO" id="GO:0016491">
    <property type="term" value="F:oxidoreductase activity"/>
    <property type="evidence" value="ECO:0007669"/>
    <property type="project" value="UniProtKB-KW"/>
</dbReference>
<dbReference type="SUPFAM" id="SSF51395">
    <property type="entry name" value="FMN-linked oxidoreductases"/>
    <property type="match status" value="1"/>
</dbReference>
<dbReference type="InterPro" id="IPR051799">
    <property type="entry name" value="NADH_flavin_oxidoreductase"/>
</dbReference>
<evidence type="ECO:0000259" key="3">
    <source>
        <dbReference type="Pfam" id="PF00724"/>
    </source>
</evidence>
<evidence type="ECO:0000313" key="4">
    <source>
        <dbReference type="EMBL" id="STO07091.1"/>
    </source>
</evidence>
<dbReference type="Gene3D" id="3.20.20.70">
    <property type="entry name" value="Aldolase class I"/>
    <property type="match status" value="1"/>
</dbReference>
<dbReference type="STRING" id="1397694.GCA_000702585_00953"/>
<dbReference type="Proteomes" id="UP000254060">
    <property type="component" value="Unassembled WGS sequence"/>
</dbReference>
<dbReference type="OrthoDB" id="9772736at2"/>
<dbReference type="EC" id="1.-.-.-" evidence="4"/>
<dbReference type="CDD" id="cd04735">
    <property type="entry name" value="OYE_like_4_FMN"/>
    <property type="match status" value="1"/>
</dbReference>
<sequence length="371" mass="41125">MQRMLQPFQFKNGVELPNRLVLAPMTHYSSQPTGEVSEHELAYYRKRAKNVGLAITACAYVTEDGKGFPNAFGVNDDKFIPGLRQLAESLQAEGSKAILQIFHAGRMSPPNLVPNEQPVSASAVAPVREGAVTPRALETEEVEAIIQAFGDATRRAIEAGFDGVEIHGANTYLIQQFFSPHSNRRDDRFGGDVHARLTFPREVIRAVKDATKDADDFLVGYRFSPEEVEEPGITLDDTDVLIDMLLEEGLDYIHASLWNFNTASMRNENVTERSIDRIAKRINGAVPLIGVGQLQRPGQVEDALNVIDLAALGRELIIDPDWLVKVKDGREDEIETELDLDKQAELAVPAPLWNAITTRAGWFPIKDEAVK</sequence>
<dbReference type="GO" id="GO:0010181">
    <property type="term" value="F:FMN binding"/>
    <property type="evidence" value="ECO:0007669"/>
    <property type="project" value="InterPro"/>
</dbReference>
<evidence type="ECO:0000256" key="1">
    <source>
        <dbReference type="ARBA" id="ARBA00022630"/>
    </source>
</evidence>
<gene>
    <name evidence="4" type="ORF">NCTC13163_00436</name>
</gene>
<dbReference type="PANTHER" id="PTHR43656">
    <property type="entry name" value="BINDING OXIDOREDUCTASE, PUTATIVE (AFU_ORTHOLOGUE AFUA_2G08260)-RELATED"/>
    <property type="match status" value="1"/>
</dbReference>
<dbReference type="InterPro" id="IPR013785">
    <property type="entry name" value="Aldolase_TIM"/>
</dbReference>
<protein>
    <submittedName>
        <fullName evidence="4">NADH oxidase</fullName>
        <ecNumber evidence="4">1.-.-.-</ecNumber>
    </submittedName>
</protein>
<dbReference type="InterPro" id="IPR001155">
    <property type="entry name" value="OxRdtase_FMN_N"/>
</dbReference>
<dbReference type="PANTHER" id="PTHR43656:SF2">
    <property type="entry name" value="BINDING OXIDOREDUCTASE, PUTATIVE (AFU_ORTHOLOGUE AFUA_2G08260)-RELATED"/>
    <property type="match status" value="1"/>
</dbReference>
<proteinExistence type="predicted"/>
<feature type="domain" description="NADH:flavin oxidoreductase/NADH oxidase N-terminal" evidence="3">
    <location>
        <begin position="5"/>
        <end position="333"/>
    </location>
</feature>
<keyword evidence="2 4" id="KW-0560">Oxidoreductase</keyword>
<name>A0A377FQI4_9BACL</name>
<evidence type="ECO:0000313" key="5">
    <source>
        <dbReference type="Proteomes" id="UP000254060"/>
    </source>
</evidence>
<dbReference type="AlphaFoldDB" id="A0A377FQI4"/>
<keyword evidence="1" id="KW-0285">Flavoprotein</keyword>
<dbReference type="RefSeq" id="WP_029334239.1">
    <property type="nucleotide sequence ID" value="NZ_UGGP01000001.1"/>
</dbReference>
<dbReference type="EMBL" id="UGGP01000001">
    <property type="protein sequence ID" value="STO07091.1"/>
    <property type="molecule type" value="Genomic_DNA"/>
</dbReference>